<evidence type="ECO:0000313" key="1">
    <source>
        <dbReference type="EMBL" id="CAH3153365.1"/>
    </source>
</evidence>
<sequence length="199" mass="23185">MADYQTCFNPECRGCLGSRRTAGQPAGHDDAEINSPSIDIKSGSCEVDVTNDAHTLIGESHQELLLLSEMILDFSRKYDIRSWILFPGHYCEVQGSVIDRKCSKNNISAEENKMQIYSENCEIASSNDLFWPWRIFDTFFNIDPEPLEEMLKQLSILSWLSVESAHKYLNTRKRKFEKSFRENMERETWRKHLLYKLCS</sequence>
<accession>A0ABN8PY87</accession>
<name>A0ABN8PY87_9CNID</name>
<dbReference type="Proteomes" id="UP001159405">
    <property type="component" value="Unassembled WGS sequence"/>
</dbReference>
<keyword evidence="2" id="KW-1185">Reference proteome</keyword>
<organism evidence="1 2">
    <name type="scientific">Porites lobata</name>
    <dbReference type="NCBI Taxonomy" id="104759"/>
    <lineage>
        <taxon>Eukaryota</taxon>
        <taxon>Metazoa</taxon>
        <taxon>Cnidaria</taxon>
        <taxon>Anthozoa</taxon>
        <taxon>Hexacorallia</taxon>
        <taxon>Scleractinia</taxon>
        <taxon>Fungiina</taxon>
        <taxon>Poritidae</taxon>
        <taxon>Porites</taxon>
    </lineage>
</organism>
<reference evidence="1 2" key="1">
    <citation type="submission" date="2022-05" db="EMBL/GenBank/DDBJ databases">
        <authorList>
            <consortium name="Genoscope - CEA"/>
            <person name="William W."/>
        </authorList>
    </citation>
    <scope>NUCLEOTIDE SEQUENCE [LARGE SCALE GENOMIC DNA]</scope>
</reference>
<protein>
    <submittedName>
        <fullName evidence="1">Uncharacterized protein</fullName>
    </submittedName>
</protein>
<dbReference type="EMBL" id="CALNXK010000096">
    <property type="protein sequence ID" value="CAH3153365.1"/>
    <property type="molecule type" value="Genomic_DNA"/>
</dbReference>
<proteinExistence type="predicted"/>
<comment type="caution">
    <text evidence="1">The sequence shown here is derived from an EMBL/GenBank/DDBJ whole genome shotgun (WGS) entry which is preliminary data.</text>
</comment>
<evidence type="ECO:0000313" key="2">
    <source>
        <dbReference type="Proteomes" id="UP001159405"/>
    </source>
</evidence>
<gene>
    <name evidence="1" type="ORF">PLOB_00049548</name>
</gene>